<evidence type="ECO:0000256" key="1">
    <source>
        <dbReference type="ARBA" id="ARBA00001947"/>
    </source>
</evidence>
<dbReference type="EMBL" id="CP037452">
    <property type="protein sequence ID" value="QDV52562.1"/>
    <property type="molecule type" value="Genomic_DNA"/>
</dbReference>
<evidence type="ECO:0000256" key="3">
    <source>
        <dbReference type="ARBA" id="ARBA00022602"/>
    </source>
</evidence>
<keyword evidence="3" id="KW-0637">Prenyltransferase</keyword>
<protein>
    <recommendedName>
        <fullName evidence="8">Geranylgeranyl transferase type II subunit beta</fullName>
    </recommendedName>
    <alternativeName>
        <fullName evidence="9">Type II protein geranyl-geranyltransferase subunit beta</fullName>
    </alternativeName>
</protein>
<accession>A0A518IHJ6</accession>
<evidence type="ECO:0000256" key="5">
    <source>
        <dbReference type="ARBA" id="ARBA00022723"/>
    </source>
</evidence>
<evidence type="ECO:0000313" key="11">
    <source>
        <dbReference type="EMBL" id="QDV52562.1"/>
    </source>
</evidence>
<dbReference type="OrthoDB" id="257049at2"/>
<dbReference type="PANTHER" id="PTHR11774">
    <property type="entry name" value="GERANYLGERANYL TRANSFERASE TYPE BETA SUBUNIT"/>
    <property type="match status" value="1"/>
</dbReference>
<feature type="domain" description="Prenyltransferase alpha-alpha toroid" evidence="10">
    <location>
        <begin position="110"/>
        <end position="309"/>
    </location>
</feature>
<evidence type="ECO:0000259" key="10">
    <source>
        <dbReference type="Pfam" id="PF00432"/>
    </source>
</evidence>
<gene>
    <name evidence="11" type="ORF">Enr17x_46250</name>
</gene>
<proteinExistence type="inferred from homology"/>
<sequence>MSNEPYLVNLALKLAAGLETLPHAELEKHRSFILSQQQPDGGFTGREGDSDLYYTGFAVRSLGILGGLEKQDADNISRFLKQFVLEKLSTIDLLSWLYCALIVQASGGEDLLATAPDNWNTRISLNLERLRTTDGGYAKSEQGALGSTYHSFLVVLIYQLIGLDVPDPNDLIQFLYDRQRDDGGFVEISPMKRSGTNPTAAAVATLIILNAMDEELKSDVSDFLKQVKSSEGGYQANTRIPFADGLSTFTGLLTALDLELFSLIEHDQTLKFMTEWLEFPIGGFRGASWDEQADVEYTFYGLGVLALLASCPEK</sequence>
<reference evidence="11 12" key="1">
    <citation type="submission" date="2019-03" db="EMBL/GenBank/DDBJ databases">
        <title>Deep-cultivation of Planctomycetes and their phenomic and genomic characterization uncovers novel biology.</title>
        <authorList>
            <person name="Wiegand S."/>
            <person name="Jogler M."/>
            <person name="Boedeker C."/>
            <person name="Pinto D."/>
            <person name="Vollmers J."/>
            <person name="Rivas-Marin E."/>
            <person name="Kohn T."/>
            <person name="Peeters S.H."/>
            <person name="Heuer A."/>
            <person name="Rast P."/>
            <person name="Oberbeckmann S."/>
            <person name="Bunk B."/>
            <person name="Jeske O."/>
            <person name="Meyerdierks A."/>
            <person name="Storesund J.E."/>
            <person name="Kallscheuer N."/>
            <person name="Luecker S."/>
            <person name="Lage O.M."/>
            <person name="Pohl T."/>
            <person name="Merkel B.J."/>
            <person name="Hornburger P."/>
            <person name="Mueller R.-W."/>
            <person name="Bruemmer F."/>
            <person name="Labrenz M."/>
            <person name="Spormann A.M."/>
            <person name="Op den Camp H."/>
            <person name="Overmann J."/>
            <person name="Amann R."/>
            <person name="Jetten M.S.M."/>
            <person name="Mascher T."/>
            <person name="Medema M.H."/>
            <person name="Devos D.P."/>
            <person name="Kaster A.-K."/>
            <person name="Ovreas L."/>
            <person name="Rohde M."/>
            <person name="Galperin M.Y."/>
            <person name="Jogler C."/>
        </authorList>
    </citation>
    <scope>NUCLEOTIDE SEQUENCE [LARGE SCALE GENOMIC DNA]</scope>
    <source>
        <strain evidence="11 12">Enr17</strain>
    </source>
</reference>
<evidence type="ECO:0000313" key="12">
    <source>
        <dbReference type="Proteomes" id="UP000318313"/>
    </source>
</evidence>
<evidence type="ECO:0000256" key="2">
    <source>
        <dbReference type="ARBA" id="ARBA00010497"/>
    </source>
</evidence>
<evidence type="ECO:0000256" key="6">
    <source>
        <dbReference type="ARBA" id="ARBA00022737"/>
    </source>
</evidence>
<evidence type="ECO:0000256" key="9">
    <source>
        <dbReference type="ARBA" id="ARBA00032766"/>
    </source>
</evidence>
<dbReference type="Gene3D" id="1.50.10.20">
    <property type="match status" value="2"/>
</dbReference>
<keyword evidence="7" id="KW-0862">Zinc</keyword>
<comment type="cofactor">
    <cofactor evidence="1">
        <name>Zn(2+)</name>
        <dbReference type="ChEBI" id="CHEBI:29105"/>
    </cofactor>
</comment>
<dbReference type="RefSeq" id="WP_145311870.1">
    <property type="nucleotide sequence ID" value="NZ_CP037452.1"/>
</dbReference>
<organism evidence="11 12">
    <name type="scientific">Gimesia fumaroli</name>
    <dbReference type="NCBI Taxonomy" id="2527976"/>
    <lineage>
        <taxon>Bacteria</taxon>
        <taxon>Pseudomonadati</taxon>
        <taxon>Planctomycetota</taxon>
        <taxon>Planctomycetia</taxon>
        <taxon>Planctomycetales</taxon>
        <taxon>Planctomycetaceae</taxon>
        <taxon>Gimesia</taxon>
    </lineage>
</organism>
<evidence type="ECO:0000256" key="7">
    <source>
        <dbReference type="ARBA" id="ARBA00022833"/>
    </source>
</evidence>
<dbReference type="Proteomes" id="UP000318313">
    <property type="component" value="Chromosome"/>
</dbReference>
<keyword evidence="4 11" id="KW-0808">Transferase</keyword>
<dbReference type="Pfam" id="PF00432">
    <property type="entry name" value="Prenyltrans"/>
    <property type="match status" value="2"/>
</dbReference>
<dbReference type="InterPro" id="IPR001330">
    <property type="entry name" value="Prenyltrans"/>
</dbReference>
<comment type="similarity">
    <text evidence="2">Belongs to the protein prenyltransferase subunit beta family.</text>
</comment>
<dbReference type="InterPro" id="IPR045089">
    <property type="entry name" value="PGGT1B-like"/>
</dbReference>
<dbReference type="KEGG" id="gfm:Enr17x_46250"/>
<dbReference type="SUPFAM" id="SSF48239">
    <property type="entry name" value="Terpenoid cyclases/Protein prenyltransferases"/>
    <property type="match status" value="1"/>
</dbReference>
<dbReference type="InterPro" id="IPR008930">
    <property type="entry name" value="Terpenoid_cyclase/PrenylTrfase"/>
</dbReference>
<keyword evidence="6" id="KW-0677">Repeat</keyword>
<name>A0A518IHJ6_9PLAN</name>
<evidence type="ECO:0000256" key="8">
    <source>
        <dbReference type="ARBA" id="ARBA00030816"/>
    </source>
</evidence>
<dbReference type="GO" id="GO:0046872">
    <property type="term" value="F:metal ion binding"/>
    <property type="evidence" value="ECO:0007669"/>
    <property type="project" value="UniProtKB-KW"/>
</dbReference>
<dbReference type="CDD" id="cd00688">
    <property type="entry name" value="ISOPREN_C2_like"/>
    <property type="match status" value="1"/>
</dbReference>
<dbReference type="AlphaFoldDB" id="A0A518IHJ6"/>
<evidence type="ECO:0000256" key="4">
    <source>
        <dbReference type="ARBA" id="ARBA00022679"/>
    </source>
</evidence>
<keyword evidence="12" id="KW-1185">Reference proteome</keyword>
<feature type="domain" description="Prenyltransferase alpha-alpha toroid" evidence="10">
    <location>
        <begin position="17"/>
        <end position="86"/>
    </location>
</feature>
<keyword evidence="5" id="KW-0479">Metal-binding</keyword>
<dbReference type="GO" id="GO:0008318">
    <property type="term" value="F:protein prenyltransferase activity"/>
    <property type="evidence" value="ECO:0007669"/>
    <property type="project" value="InterPro"/>
</dbReference>
<dbReference type="PANTHER" id="PTHR11774:SF11">
    <property type="entry name" value="GERANYLGERANYL TRANSFERASE TYPE-2 SUBUNIT BETA"/>
    <property type="match status" value="1"/>
</dbReference>